<keyword evidence="3 5" id="KW-1133">Transmembrane helix</keyword>
<keyword evidence="4 5" id="KW-0472">Membrane</keyword>
<feature type="transmembrane region" description="Helical" evidence="5">
    <location>
        <begin position="314"/>
        <end position="334"/>
    </location>
</feature>
<dbReference type="Gene3D" id="1.20.1250.20">
    <property type="entry name" value="MFS general substrate transporter like domains"/>
    <property type="match status" value="1"/>
</dbReference>
<proteinExistence type="predicted"/>
<dbReference type="EMBL" id="MSFL01000002">
    <property type="protein sequence ID" value="PWY91193.1"/>
    <property type="molecule type" value="Genomic_DNA"/>
</dbReference>
<dbReference type="GO" id="GO:0022857">
    <property type="term" value="F:transmembrane transporter activity"/>
    <property type="evidence" value="ECO:0007669"/>
    <property type="project" value="TreeGrafter"/>
</dbReference>
<evidence type="ECO:0000256" key="4">
    <source>
        <dbReference type="ARBA" id="ARBA00023136"/>
    </source>
</evidence>
<dbReference type="PANTHER" id="PTHR23501:SF199">
    <property type="entry name" value="MFS EFFLUX TRANSPORTER INPD-RELATED"/>
    <property type="match status" value="1"/>
</dbReference>
<evidence type="ECO:0000256" key="2">
    <source>
        <dbReference type="ARBA" id="ARBA00022692"/>
    </source>
</evidence>
<dbReference type="AlphaFoldDB" id="A0A317WXU5"/>
<feature type="transmembrane region" description="Helical" evidence="5">
    <location>
        <begin position="99"/>
        <end position="120"/>
    </location>
</feature>
<dbReference type="SUPFAM" id="SSF103473">
    <property type="entry name" value="MFS general substrate transporter"/>
    <property type="match status" value="1"/>
</dbReference>
<feature type="transmembrane region" description="Helical" evidence="5">
    <location>
        <begin position="196"/>
        <end position="216"/>
    </location>
</feature>
<feature type="transmembrane region" description="Helical" evidence="5">
    <location>
        <begin position="127"/>
        <end position="145"/>
    </location>
</feature>
<dbReference type="PANTHER" id="PTHR23501">
    <property type="entry name" value="MAJOR FACILITATOR SUPERFAMILY"/>
    <property type="match status" value="1"/>
</dbReference>
<accession>A0A317WXU5</accession>
<feature type="transmembrane region" description="Helical" evidence="5">
    <location>
        <begin position="22"/>
        <end position="43"/>
    </location>
</feature>
<protein>
    <submittedName>
        <fullName evidence="6">MFS general substrate transporter</fullName>
    </submittedName>
</protein>
<evidence type="ECO:0000256" key="5">
    <source>
        <dbReference type="SAM" id="Phobius"/>
    </source>
</evidence>
<evidence type="ECO:0000256" key="3">
    <source>
        <dbReference type="ARBA" id="ARBA00022989"/>
    </source>
</evidence>
<comment type="caution">
    <text evidence="6">The sequence shown here is derived from an EMBL/GenBank/DDBJ whole genome shotgun (WGS) entry which is preliminary data.</text>
</comment>
<gene>
    <name evidence="6" type="ORF">BO70DRAFT_426083</name>
</gene>
<dbReference type="GO" id="GO:0005886">
    <property type="term" value="C:plasma membrane"/>
    <property type="evidence" value="ECO:0007669"/>
    <property type="project" value="TreeGrafter"/>
</dbReference>
<evidence type="ECO:0000313" key="7">
    <source>
        <dbReference type="Proteomes" id="UP000247233"/>
    </source>
</evidence>
<dbReference type="STRING" id="1448321.A0A317WXU5"/>
<dbReference type="RefSeq" id="XP_025403636.1">
    <property type="nucleotide sequence ID" value="XM_025547745.1"/>
</dbReference>
<comment type="subcellular location">
    <subcellularLocation>
        <location evidence="1">Membrane</location>
        <topology evidence="1">Multi-pass membrane protein</topology>
    </subcellularLocation>
</comment>
<keyword evidence="7" id="KW-1185">Reference proteome</keyword>
<name>A0A317WXU5_9EURO</name>
<dbReference type="InterPro" id="IPR036259">
    <property type="entry name" value="MFS_trans_sf"/>
</dbReference>
<evidence type="ECO:0000256" key="1">
    <source>
        <dbReference type="ARBA" id="ARBA00004141"/>
    </source>
</evidence>
<feature type="transmembrane region" description="Helical" evidence="5">
    <location>
        <begin position="73"/>
        <end position="93"/>
    </location>
</feature>
<dbReference type="OrthoDB" id="10021397at2759"/>
<dbReference type="Proteomes" id="UP000247233">
    <property type="component" value="Unassembled WGS sequence"/>
</dbReference>
<organism evidence="6 7">
    <name type="scientific">Aspergillus heteromorphus CBS 117.55</name>
    <dbReference type="NCBI Taxonomy" id="1448321"/>
    <lineage>
        <taxon>Eukaryota</taxon>
        <taxon>Fungi</taxon>
        <taxon>Dikarya</taxon>
        <taxon>Ascomycota</taxon>
        <taxon>Pezizomycotina</taxon>
        <taxon>Eurotiomycetes</taxon>
        <taxon>Eurotiomycetidae</taxon>
        <taxon>Eurotiales</taxon>
        <taxon>Aspergillaceae</taxon>
        <taxon>Aspergillus</taxon>
        <taxon>Aspergillus subgen. Circumdati</taxon>
    </lineage>
</organism>
<feature type="transmembrane region" description="Helical" evidence="5">
    <location>
        <begin position="165"/>
        <end position="184"/>
    </location>
</feature>
<dbReference type="GeneID" id="37069982"/>
<dbReference type="VEuPathDB" id="FungiDB:BO70DRAFT_426083"/>
<keyword evidence="2 5" id="KW-0812">Transmembrane</keyword>
<sequence length="352" mass="37093">MQDVDGTEENGDESQYPGPSKLFFIVLGLNLALFLVGLDNTIISSAIPKIADHFHALNDLMWGKLFTFYSVKWVFLTGLFIFELGSLVCGVAPTSTALIVGRAVSGIGGGGVGIGCFLLIAYSSFYINLPLGAITATIIVFFMKSPETQTTSAVGFLDQLKQMDPLGSATLLPGVICLLLALQWGGTTYAWHSGRIIALLVLAGVLLVTFAILQGMGFGLQSAFAPCQTVLPLSDITLGTSVIMFCENLGGAIMESVATNMFTNQLVRNIAKEVPSIDPETVVNAGATELASQVPVSLYPAVLVAYNKAVTHTFYVGLAVACCGVLGAAALEWVSTKREKGGKAEETDESSS</sequence>
<evidence type="ECO:0000313" key="6">
    <source>
        <dbReference type="EMBL" id="PWY91193.1"/>
    </source>
</evidence>
<reference evidence="6 7" key="1">
    <citation type="submission" date="2016-12" db="EMBL/GenBank/DDBJ databases">
        <title>The genomes of Aspergillus section Nigri reveals drivers in fungal speciation.</title>
        <authorList>
            <consortium name="DOE Joint Genome Institute"/>
            <person name="Vesth T.C."/>
            <person name="Nybo J."/>
            <person name="Theobald S."/>
            <person name="Brandl J."/>
            <person name="Frisvad J.C."/>
            <person name="Nielsen K.F."/>
            <person name="Lyhne E.K."/>
            <person name="Kogle M.E."/>
            <person name="Kuo A."/>
            <person name="Riley R."/>
            <person name="Clum A."/>
            <person name="Nolan M."/>
            <person name="Lipzen A."/>
            <person name="Salamov A."/>
            <person name="Henrissat B."/>
            <person name="Wiebenga A."/>
            <person name="De Vries R.P."/>
            <person name="Grigoriev I.V."/>
            <person name="Mortensen U.H."/>
            <person name="Andersen M.R."/>
            <person name="Baker S.E."/>
        </authorList>
    </citation>
    <scope>NUCLEOTIDE SEQUENCE [LARGE SCALE GENOMIC DNA]</scope>
    <source>
        <strain evidence="6 7">CBS 117.55</strain>
    </source>
</reference>